<evidence type="ECO:0000256" key="3">
    <source>
        <dbReference type="ARBA" id="ARBA00022737"/>
    </source>
</evidence>
<keyword evidence="6" id="KW-0067">ATP-binding</keyword>
<dbReference type="InterPro" id="IPR032675">
    <property type="entry name" value="LRR_dom_sf"/>
</dbReference>
<dbReference type="Gene3D" id="1.10.8.430">
    <property type="entry name" value="Helical domain of apoptotic protease-activating factors"/>
    <property type="match status" value="1"/>
</dbReference>
<evidence type="ECO:0000259" key="10">
    <source>
        <dbReference type="Pfam" id="PF25019"/>
    </source>
</evidence>
<dbReference type="EMBL" id="CM000767">
    <property type="protein sequence ID" value="EES17436.1"/>
    <property type="molecule type" value="Genomic_DNA"/>
</dbReference>
<evidence type="ECO:0000256" key="1">
    <source>
        <dbReference type="ARBA" id="ARBA00008894"/>
    </source>
</evidence>
<feature type="domain" description="Disease resistance protein winged helix" evidence="9">
    <location>
        <begin position="474"/>
        <end position="544"/>
    </location>
</feature>
<dbReference type="eggNOG" id="KOG4658">
    <property type="taxonomic scope" value="Eukaryota"/>
</dbReference>
<accession>C5YSH0</accession>
<keyword evidence="4" id="KW-0547">Nucleotide-binding</keyword>
<dbReference type="InterPro" id="IPR036388">
    <property type="entry name" value="WH-like_DNA-bd_sf"/>
</dbReference>
<dbReference type="PRINTS" id="PR00364">
    <property type="entry name" value="DISEASERSIST"/>
</dbReference>
<protein>
    <recommendedName>
        <fullName evidence="13">AAA+ ATPase domain-containing protein</fullName>
    </recommendedName>
</protein>
<dbReference type="KEGG" id="sbi:8086101"/>
<dbReference type="SUPFAM" id="SSF52540">
    <property type="entry name" value="P-loop containing nucleoside triphosphate hydrolases"/>
    <property type="match status" value="1"/>
</dbReference>
<keyword evidence="5" id="KW-0611">Plant defense</keyword>
<dbReference type="Gene3D" id="1.10.10.10">
    <property type="entry name" value="Winged helix-like DNA-binding domain superfamily/Winged helix DNA-binding domain"/>
    <property type="match status" value="1"/>
</dbReference>
<dbReference type="InterPro" id="IPR058922">
    <property type="entry name" value="WHD_DRP"/>
</dbReference>
<evidence type="ECO:0000259" key="7">
    <source>
        <dbReference type="Pfam" id="PF00931"/>
    </source>
</evidence>
<evidence type="ECO:0000256" key="6">
    <source>
        <dbReference type="ARBA" id="ARBA00022840"/>
    </source>
</evidence>
<reference evidence="12" key="2">
    <citation type="journal article" date="2018" name="Plant J.">
        <title>The Sorghum bicolor reference genome: improved assembly, gene annotations, a transcriptome atlas, and signatures of genome organization.</title>
        <authorList>
            <person name="McCormick R.F."/>
            <person name="Truong S.K."/>
            <person name="Sreedasyam A."/>
            <person name="Jenkins J."/>
            <person name="Shu S."/>
            <person name="Sims D."/>
            <person name="Kennedy M."/>
            <person name="Amirebrahimi M."/>
            <person name="Weers B.D."/>
            <person name="McKinley B."/>
            <person name="Mattison A."/>
            <person name="Morishige D.T."/>
            <person name="Grimwood J."/>
            <person name="Schmutz J."/>
            <person name="Mullet J.E."/>
        </authorList>
    </citation>
    <scope>NUCLEOTIDE SEQUENCE [LARGE SCALE GENOMIC DNA]</scope>
    <source>
        <strain evidence="12">cv. BTx623</strain>
    </source>
</reference>
<dbReference type="SUPFAM" id="SSF52058">
    <property type="entry name" value="L domain-like"/>
    <property type="match status" value="2"/>
</dbReference>
<comment type="similarity">
    <text evidence="1">Belongs to the disease resistance NB-LRR family.</text>
</comment>
<dbReference type="PANTHER" id="PTHR36766">
    <property type="entry name" value="PLANT BROAD-SPECTRUM MILDEW RESISTANCE PROTEIN RPW8"/>
    <property type="match status" value="1"/>
</dbReference>
<dbReference type="GO" id="GO:0051707">
    <property type="term" value="P:response to other organism"/>
    <property type="evidence" value="ECO:0007669"/>
    <property type="project" value="UniProtKB-ARBA"/>
</dbReference>
<dbReference type="Pfam" id="PF25019">
    <property type="entry name" value="LRR_R13L1-DRL21"/>
    <property type="match status" value="1"/>
</dbReference>
<dbReference type="InParanoid" id="C5YSH0"/>
<dbReference type="Pfam" id="PF00931">
    <property type="entry name" value="NB-ARC"/>
    <property type="match status" value="1"/>
</dbReference>
<proteinExistence type="inferred from homology"/>
<evidence type="ECO:0000256" key="4">
    <source>
        <dbReference type="ARBA" id="ARBA00022741"/>
    </source>
</evidence>
<dbReference type="InterPro" id="IPR002182">
    <property type="entry name" value="NB-ARC"/>
</dbReference>
<dbReference type="STRING" id="4558.C5YSH0"/>
<organism evidence="11 12">
    <name type="scientific">Sorghum bicolor</name>
    <name type="common">Sorghum</name>
    <name type="synonym">Sorghum vulgare</name>
    <dbReference type="NCBI Taxonomy" id="4558"/>
    <lineage>
        <taxon>Eukaryota</taxon>
        <taxon>Viridiplantae</taxon>
        <taxon>Streptophyta</taxon>
        <taxon>Embryophyta</taxon>
        <taxon>Tracheophyta</taxon>
        <taxon>Spermatophyta</taxon>
        <taxon>Magnoliopsida</taxon>
        <taxon>Liliopsida</taxon>
        <taxon>Poales</taxon>
        <taxon>Poaceae</taxon>
        <taxon>PACMAD clade</taxon>
        <taxon>Panicoideae</taxon>
        <taxon>Andropogonodae</taxon>
        <taxon>Andropogoneae</taxon>
        <taxon>Sorghinae</taxon>
        <taxon>Sorghum</taxon>
    </lineage>
</organism>
<dbReference type="InterPro" id="IPR041118">
    <property type="entry name" value="Rx_N"/>
</dbReference>
<dbReference type="HOGENOM" id="CLU_000837_8_4_1"/>
<evidence type="ECO:0000259" key="9">
    <source>
        <dbReference type="Pfam" id="PF23559"/>
    </source>
</evidence>
<dbReference type="Gene3D" id="3.80.10.10">
    <property type="entry name" value="Ribonuclease Inhibitor"/>
    <property type="match status" value="4"/>
</dbReference>
<keyword evidence="3" id="KW-0677">Repeat</keyword>
<dbReference type="GO" id="GO:0043531">
    <property type="term" value="F:ADP binding"/>
    <property type="evidence" value="ECO:0007669"/>
    <property type="project" value="InterPro"/>
</dbReference>
<evidence type="ECO:0000256" key="2">
    <source>
        <dbReference type="ARBA" id="ARBA00022614"/>
    </source>
</evidence>
<evidence type="ECO:0008006" key="13">
    <source>
        <dbReference type="Google" id="ProtNLM"/>
    </source>
</evidence>
<feature type="domain" description="Disease resistance N-terminal" evidence="8">
    <location>
        <begin position="12"/>
        <end position="92"/>
    </location>
</feature>
<dbReference type="InterPro" id="IPR042197">
    <property type="entry name" value="Apaf_helical"/>
</dbReference>
<reference evidence="11 12" key="1">
    <citation type="journal article" date="2009" name="Nature">
        <title>The Sorghum bicolor genome and the diversification of grasses.</title>
        <authorList>
            <person name="Paterson A.H."/>
            <person name="Bowers J.E."/>
            <person name="Bruggmann R."/>
            <person name="Dubchak I."/>
            <person name="Grimwood J."/>
            <person name="Gundlach H."/>
            <person name="Haberer G."/>
            <person name="Hellsten U."/>
            <person name="Mitros T."/>
            <person name="Poliakov A."/>
            <person name="Schmutz J."/>
            <person name="Spannagl M."/>
            <person name="Tang H."/>
            <person name="Wang X."/>
            <person name="Wicker T."/>
            <person name="Bharti A.K."/>
            <person name="Chapman J."/>
            <person name="Feltus F.A."/>
            <person name="Gowik U."/>
            <person name="Grigoriev I.V."/>
            <person name="Lyons E."/>
            <person name="Maher C.A."/>
            <person name="Martis M."/>
            <person name="Narechania A."/>
            <person name="Otillar R.P."/>
            <person name="Penning B.W."/>
            <person name="Salamov A.A."/>
            <person name="Wang Y."/>
            <person name="Zhang L."/>
            <person name="Carpita N.C."/>
            <person name="Freeling M."/>
            <person name="Gingle A.R."/>
            <person name="Hash C.T."/>
            <person name="Keller B."/>
            <person name="Klein P."/>
            <person name="Kresovich S."/>
            <person name="McCann M.C."/>
            <person name="Ming R."/>
            <person name="Peterson D.G."/>
            <person name="Mehboob-ur-Rahman"/>
            <person name="Ware D."/>
            <person name="Westhoff P."/>
            <person name="Mayer K.F."/>
            <person name="Messing J."/>
            <person name="Rokhsar D.S."/>
        </authorList>
    </citation>
    <scope>NUCLEOTIDE SEQUENCE [LARGE SCALE GENOMIC DNA]</scope>
    <source>
        <strain evidence="12">cv. BTx623</strain>
    </source>
</reference>
<dbReference type="OrthoDB" id="612043at2759"/>
<dbReference type="PANTHER" id="PTHR36766:SF70">
    <property type="entry name" value="DISEASE RESISTANCE PROTEIN RGA4"/>
    <property type="match status" value="1"/>
</dbReference>
<dbReference type="Proteomes" id="UP000000768">
    <property type="component" value="Chromosome 8"/>
</dbReference>
<feature type="domain" description="R13L1/DRL21-like LRR repeat region" evidence="10">
    <location>
        <begin position="746"/>
        <end position="861"/>
    </location>
</feature>
<evidence type="ECO:0000313" key="12">
    <source>
        <dbReference type="Proteomes" id="UP000000768"/>
    </source>
</evidence>
<gene>
    <name evidence="11" type="ORF">SORBI_3008G178500</name>
</gene>
<dbReference type="Pfam" id="PF23559">
    <property type="entry name" value="WHD_DRP"/>
    <property type="match status" value="1"/>
</dbReference>
<keyword evidence="12" id="KW-1185">Reference proteome</keyword>
<dbReference type="OMA" id="MPANERC"/>
<dbReference type="Gene3D" id="3.40.50.300">
    <property type="entry name" value="P-loop containing nucleotide triphosphate hydrolases"/>
    <property type="match status" value="1"/>
</dbReference>
<dbReference type="Pfam" id="PF18052">
    <property type="entry name" value="Rx_N"/>
    <property type="match status" value="1"/>
</dbReference>
<evidence type="ECO:0000256" key="5">
    <source>
        <dbReference type="ARBA" id="ARBA00022821"/>
    </source>
</evidence>
<keyword evidence="2" id="KW-0433">Leucine-rich repeat</keyword>
<dbReference type="GO" id="GO:0006952">
    <property type="term" value="P:defense response"/>
    <property type="evidence" value="ECO:0007669"/>
    <property type="project" value="UniProtKB-KW"/>
</dbReference>
<dbReference type="GO" id="GO:0005524">
    <property type="term" value="F:ATP binding"/>
    <property type="evidence" value="ECO:0007669"/>
    <property type="project" value="UniProtKB-KW"/>
</dbReference>
<evidence type="ECO:0000259" key="8">
    <source>
        <dbReference type="Pfam" id="PF18052"/>
    </source>
</evidence>
<name>C5YSH0_SORBI</name>
<dbReference type="Gramene" id="EES17436">
    <property type="protein sequence ID" value="EES17436"/>
    <property type="gene ID" value="SORBI_3008G178500"/>
</dbReference>
<evidence type="ECO:0000313" key="11">
    <source>
        <dbReference type="EMBL" id="EES17436.1"/>
    </source>
</evidence>
<dbReference type="InterPro" id="IPR027417">
    <property type="entry name" value="P-loop_NTPase"/>
</dbReference>
<feature type="domain" description="NB-ARC" evidence="7">
    <location>
        <begin position="232"/>
        <end position="389"/>
    </location>
</feature>
<sequence>MEIAIGAARWAVGKALGPVSDGLLESWAACSELGPNIRALKLELLYAQGMLNNARGRGVHNPALGHLLLELRQKAYDADDALDELEYFRVQDELQGTYEAIDDADAQGLVQGLVLNVRHTAGAVVSKLKLPSCSCAPFLCQHHRKPKPKFNRMAMSNRLAQLVDDLKPLCAKVSTILDLELLGTIASKGTIGLQGATLNQTTRTTTPQIIEPKLYGRDKVKKDIIDGITSKYRGSDLTVLSIVGPGGLGKTTLTQHIYQEVKCHFQVMLWVCVSQNFNANRLAQEIVKQIPKLDNENGNESVEELIEKRLQSKQFFLVLDDMWTYHEDDWKKILAPFKKVQTKGNMVIVTTRIPKVAQLVTTIGCPIRLERLNDEECMHFFKACVFDEKQPWEEHTNLHAVGWEIVKKLKGFPLAVKTVGRLLKSELTVDHWRRVFESKEWEYQANEDDIMPALKLSYNYLPFHLQQCFSHCALFPEDYEFGREELIHLWIGLGLLGPNDQNKRIEDTGLCYLCDLVSHGFFQEEKKEDGHTNYVIHDLLHDLARYVAAHECLSIKGSDVWSIQIPTSIHHMSIIINDADVQDRTTFENRKSDLDTLGKKLKAGNLHTLMLFGDHHGSFCQILSDMFREAKALHVIFLSGASYDVELLLPSFSQLVHLRYLRIKGYVLNETSLVGSISRFYNLLVLDVKQCNNFSSTRELSNLVKIRHFLVPYDSCHSEISEVGKLKSIQELRRFEVKREKHGFELNQLRQLLQLQGSLEIHNLEKVEATAEVEKTKLVYMHHLNRLLLHWDGNQPNKDPKKEEDVLECLKPHSNLQEVCIRGHGGYTYPTWLCTDHSVKNLECLCLEGVAWKSLPPLLGEFLMVGEDQPSIAGQIFQNLKRLELVNIATLKRWSADDPFSTLEVLTIKDCVELTELPSPHMFPILQQIYISRCEKLVSVPPIPWSSSLSKARLCEVGTSTQEIDYMKNEQKVHVVFKKDALDCELWNVLAFTNLSEIKEFRIFGCSQVPLHHLQLLNSLKTLQISDFSSVLWPTEGENDSPFEFPVEQLQISDCGATLKELVQLISYFTNLSMLQLRRCDNKQAGGAEEIEAAVGGQLPMPLQLKELLQNQSSLRSLFIDDCPMLLSSSLLPSFYCPFPTSLQSLVLEGVKDGMLTLAPLTNLTELDLYDCGGLRSEDLWHLLAQGRLKELVIYGAHNLLDVPEPSRMCEQVLPQHSSRLPALETDEEAGGAVAVPIGGHFSSSLSELWLGKNDDLDHFTMEQSEALLMLTSLQVLHIGWYSRLQSLPEGLSGLPNLKRLEIRFCDCFRSLPKGGLPSSLVVLQISNCKAIQSLPKGTLPCSLVELQIWSCDAIRSLPKGTLPSSLTELHIIRCRAFRSLPKGSLPSSLKILQIRFCPAIRSLHEGSLPNSLQMLDVSYSNEKLQKQCRKLQGTIPIVKFRRC</sequence>
<dbReference type="InterPro" id="IPR056789">
    <property type="entry name" value="LRR_R13L1-DRL21"/>
</dbReference>